<dbReference type="InterPro" id="IPR012944">
    <property type="entry name" value="SusD_RagB_dom"/>
</dbReference>
<sequence length="547" mass="60397">MTINNIKNLALAFFVMLGLSGCLSDLDVVPIDPNLDTADKVYQTQNDLEGGLAKIYAGFSVSGQQGPAGNGDLKGFDEGNSQYLRGYWVCQELPTDEAINGWNDGNLPKMSQITWGGGNEFIRSFYYRAIYQVSLANEFIRQAKRFEGQDGFDRVPELIAEARYLRAFAYWHALDLFGNGVPFVTENDPVGAFLPPPAGAIKGDELFNFISSEIKAILGENPDDNNYLISGSGTTIFGRANQGAARMLLAKLYLNHKSYLSSEDNQWYTAAKEELDKIYATNAYSLVTTKDAGSPYSVYETLFLADNQKAASEIIWAFTFDGQNAKSFGGTTYIINAGIGGQMVSTDYGTSGSWGGNRTTPEFVNLFDQKSPTDGRDLFFTQGQSKEINQQDQFTQGYAVTKFKNKKQDGTDGSNLSEGFADVNFPVFRLADAYLMSAELDLRLNNTVTAENLARINQIRTRGGAPAVTNAVVDLDWMIEERGRELYWEGHRRTDLIRFNQFTGGAYVWAFKGGNSSGRPVEDYFAVMPIPSTDVNANPNLTQNPGY</sequence>
<dbReference type="Gene3D" id="1.25.40.10">
    <property type="entry name" value="Tetratricopeptide repeat domain"/>
    <property type="match status" value="1"/>
</dbReference>
<name>A0ABN6L687_9BACT</name>
<dbReference type="RefSeq" id="WP_338397820.1">
    <property type="nucleotide sequence ID" value="NZ_AP025292.1"/>
</dbReference>
<evidence type="ECO:0000256" key="5">
    <source>
        <dbReference type="ARBA" id="ARBA00023237"/>
    </source>
</evidence>
<dbReference type="SUPFAM" id="SSF48452">
    <property type="entry name" value="TPR-like"/>
    <property type="match status" value="1"/>
</dbReference>
<feature type="chain" id="PRO_5045672556" evidence="6">
    <location>
        <begin position="25"/>
        <end position="547"/>
    </location>
</feature>
<evidence type="ECO:0000256" key="4">
    <source>
        <dbReference type="ARBA" id="ARBA00023136"/>
    </source>
</evidence>
<evidence type="ECO:0000259" key="7">
    <source>
        <dbReference type="Pfam" id="PF07980"/>
    </source>
</evidence>
<protein>
    <submittedName>
        <fullName evidence="8">Outer membrane protein</fullName>
    </submittedName>
</protein>
<dbReference type="Pfam" id="PF07980">
    <property type="entry name" value="SusD_RagB"/>
    <property type="match status" value="1"/>
</dbReference>
<accession>A0ABN6L687</accession>
<evidence type="ECO:0000256" key="1">
    <source>
        <dbReference type="ARBA" id="ARBA00004442"/>
    </source>
</evidence>
<dbReference type="Gene3D" id="1.10.3780.10">
    <property type="entry name" value="SusD-like"/>
    <property type="match status" value="1"/>
</dbReference>
<feature type="signal peptide" evidence="6">
    <location>
        <begin position="1"/>
        <end position="24"/>
    </location>
</feature>
<dbReference type="Proteomes" id="UP001354989">
    <property type="component" value="Chromosome"/>
</dbReference>
<gene>
    <name evidence="8" type="ORF">PEPS_09850</name>
</gene>
<dbReference type="InterPro" id="IPR011990">
    <property type="entry name" value="TPR-like_helical_dom_sf"/>
</dbReference>
<dbReference type="PROSITE" id="PS51257">
    <property type="entry name" value="PROKAR_LIPOPROTEIN"/>
    <property type="match status" value="1"/>
</dbReference>
<dbReference type="EMBL" id="AP025292">
    <property type="protein sequence ID" value="BDC98704.1"/>
    <property type="molecule type" value="Genomic_DNA"/>
</dbReference>
<evidence type="ECO:0000256" key="3">
    <source>
        <dbReference type="ARBA" id="ARBA00022729"/>
    </source>
</evidence>
<evidence type="ECO:0000256" key="6">
    <source>
        <dbReference type="SAM" id="SignalP"/>
    </source>
</evidence>
<keyword evidence="4" id="KW-0472">Membrane</keyword>
<evidence type="ECO:0000256" key="2">
    <source>
        <dbReference type="ARBA" id="ARBA00006275"/>
    </source>
</evidence>
<evidence type="ECO:0000313" key="9">
    <source>
        <dbReference type="Proteomes" id="UP001354989"/>
    </source>
</evidence>
<dbReference type="Gene3D" id="1.25.40.390">
    <property type="match status" value="1"/>
</dbReference>
<comment type="similarity">
    <text evidence="2">Belongs to the SusD family.</text>
</comment>
<evidence type="ECO:0000313" key="8">
    <source>
        <dbReference type="EMBL" id="BDC98704.1"/>
    </source>
</evidence>
<proteinExistence type="inferred from homology"/>
<keyword evidence="3 6" id="KW-0732">Signal</keyword>
<keyword evidence="9" id="KW-1185">Reference proteome</keyword>
<feature type="domain" description="RagB/SusD" evidence="7">
    <location>
        <begin position="389"/>
        <end position="547"/>
    </location>
</feature>
<keyword evidence="5" id="KW-0998">Cell outer membrane</keyword>
<organism evidence="8 9">
    <name type="scientific">Persicobacter psychrovividus</name>
    <dbReference type="NCBI Taxonomy" id="387638"/>
    <lineage>
        <taxon>Bacteria</taxon>
        <taxon>Pseudomonadati</taxon>
        <taxon>Bacteroidota</taxon>
        <taxon>Cytophagia</taxon>
        <taxon>Cytophagales</taxon>
        <taxon>Persicobacteraceae</taxon>
        <taxon>Persicobacter</taxon>
    </lineage>
</organism>
<reference evidence="8 9" key="1">
    <citation type="submission" date="2021-12" db="EMBL/GenBank/DDBJ databases">
        <title>Genome sequencing of bacteria with rrn-lacking chromosome and rrn-plasmid.</title>
        <authorList>
            <person name="Anda M."/>
            <person name="Iwasaki W."/>
        </authorList>
    </citation>
    <scope>NUCLEOTIDE SEQUENCE [LARGE SCALE GENOMIC DNA]</scope>
    <source>
        <strain evidence="8 9">NBRC 101262</strain>
    </source>
</reference>
<comment type="subcellular location">
    <subcellularLocation>
        <location evidence="1">Cell outer membrane</location>
    </subcellularLocation>
</comment>